<sequence>MGAAVAVVLTAATLTACRTNVGVAARVNGETISESDVTTHLTGKPQSAQLQQQAKAAGQDLTPARVIVLQSEIGGLLYRRALARTGGVPTDAALVASRNEAVQVLAGNGQQITDQQLGSQLSQFGVKRAFTSRFLRTLELEYALIQRLKLTQQSELTAAVRKTGSAVSVSPRYGTWDAAKFTIDTASGAGSPAFLKLQQASSSAAAPGS</sequence>
<dbReference type="SUPFAM" id="SSF109998">
    <property type="entry name" value="Triger factor/SurA peptide-binding domain-like"/>
    <property type="match status" value="1"/>
</dbReference>
<evidence type="ECO:0000313" key="1">
    <source>
        <dbReference type="EMBL" id="SHH59410.1"/>
    </source>
</evidence>
<protein>
    <recommendedName>
        <fullName evidence="3">SurA N-terminal domain-containing protein</fullName>
    </recommendedName>
</protein>
<organism evidence="1 2">
    <name type="scientific">Jatrophihabitans endophyticus</name>
    <dbReference type="NCBI Taxonomy" id="1206085"/>
    <lineage>
        <taxon>Bacteria</taxon>
        <taxon>Bacillati</taxon>
        <taxon>Actinomycetota</taxon>
        <taxon>Actinomycetes</taxon>
        <taxon>Jatrophihabitantales</taxon>
        <taxon>Jatrophihabitantaceae</taxon>
        <taxon>Jatrophihabitans</taxon>
    </lineage>
</organism>
<dbReference type="OrthoDB" id="3212108at2"/>
<reference evidence="1 2" key="1">
    <citation type="submission" date="2016-11" db="EMBL/GenBank/DDBJ databases">
        <authorList>
            <person name="Jaros S."/>
            <person name="Januszkiewicz K."/>
            <person name="Wedrychowicz H."/>
        </authorList>
    </citation>
    <scope>NUCLEOTIDE SEQUENCE [LARGE SCALE GENOMIC DNA]</scope>
    <source>
        <strain evidence="1 2">DSM 45627</strain>
    </source>
</reference>
<dbReference type="InterPro" id="IPR027304">
    <property type="entry name" value="Trigger_fact/SurA_dom_sf"/>
</dbReference>
<gene>
    <name evidence="1" type="ORF">SAMN05443575_4172</name>
</gene>
<name>A0A1M5U906_9ACTN</name>
<dbReference type="Proteomes" id="UP000186132">
    <property type="component" value="Unassembled WGS sequence"/>
</dbReference>
<proteinExistence type="predicted"/>
<dbReference type="STRING" id="1206085.SAMN05443575_4172"/>
<accession>A0A1M5U906</accession>
<keyword evidence="2" id="KW-1185">Reference proteome</keyword>
<dbReference type="EMBL" id="FQVU01000007">
    <property type="protein sequence ID" value="SHH59410.1"/>
    <property type="molecule type" value="Genomic_DNA"/>
</dbReference>
<evidence type="ECO:0008006" key="3">
    <source>
        <dbReference type="Google" id="ProtNLM"/>
    </source>
</evidence>
<evidence type="ECO:0000313" key="2">
    <source>
        <dbReference type="Proteomes" id="UP000186132"/>
    </source>
</evidence>
<dbReference type="RefSeq" id="WP_073392351.1">
    <property type="nucleotide sequence ID" value="NZ_FQVU01000007.1"/>
</dbReference>
<dbReference type="AlphaFoldDB" id="A0A1M5U906"/>